<dbReference type="AlphaFoldDB" id="A0A448YXH4"/>
<dbReference type="EMBL" id="CAACVS010000028">
    <property type="protein sequence ID" value="VEU34440.1"/>
    <property type="molecule type" value="Genomic_DNA"/>
</dbReference>
<dbReference type="GO" id="GO:0016301">
    <property type="term" value="F:kinase activity"/>
    <property type="evidence" value="ECO:0007669"/>
    <property type="project" value="UniProtKB-KW"/>
</dbReference>
<evidence type="ECO:0000313" key="6">
    <source>
        <dbReference type="EMBL" id="VEU34440.1"/>
    </source>
</evidence>
<feature type="compositionally biased region" description="Basic and acidic residues" evidence="3">
    <location>
        <begin position="394"/>
        <end position="407"/>
    </location>
</feature>
<dbReference type="PROSITE" id="PS00584">
    <property type="entry name" value="PFKB_KINASES_2"/>
    <property type="match status" value="1"/>
</dbReference>
<gene>
    <name evidence="6" type="ORF">PSNMU_V1.4_AUG-EV-PASAV3_0011490</name>
</gene>
<keyword evidence="7" id="KW-1185">Reference proteome</keyword>
<protein>
    <recommendedName>
        <fullName evidence="5">Carbohydrate kinase PfkB domain-containing protein</fullName>
    </recommendedName>
</protein>
<feature type="signal peptide" evidence="4">
    <location>
        <begin position="1"/>
        <end position="18"/>
    </location>
</feature>
<evidence type="ECO:0000256" key="1">
    <source>
        <dbReference type="ARBA" id="ARBA00022679"/>
    </source>
</evidence>
<evidence type="ECO:0000256" key="2">
    <source>
        <dbReference type="ARBA" id="ARBA00022777"/>
    </source>
</evidence>
<evidence type="ECO:0000256" key="3">
    <source>
        <dbReference type="SAM" id="MobiDB-lite"/>
    </source>
</evidence>
<accession>A0A448YXH4</accession>
<feature type="chain" id="PRO_5019087988" description="Carbohydrate kinase PfkB domain-containing protein" evidence="4">
    <location>
        <begin position="19"/>
        <end position="477"/>
    </location>
</feature>
<dbReference type="InterPro" id="IPR011611">
    <property type="entry name" value="PfkB_dom"/>
</dbReference>
<dbReference type="InterPro" id="IPR029056">
    <property type="entry name" value="Ribokinase-like"/>
</dbReference>
<evidence type="ECO:0000259" key="5">
    <source>
        <dbReference type="Pfam" id="PF00294"/>
    </source>
</evidence>
<dbReference type="Proteomes" id="UP000291116">
    <property type="component" value="Unassembled WGS sequence"/>
</dbReference>
<keyword evidence="1" id="KW-0808">Transferase</keyword>
<reference evidence="6 7" key="1">
    <citation type="submission" date="2019-01" db="EMBL/GenBank/DDBJ databases">
        <authorList>
            <person name="Ferrante I. M."/>
        </authorList>
    </citation>
    <scope>NUCLEOTIDE SEQUENCE [LARGE SCALE GENOMIC DNA]</scope>
    <source>
        <strain evidence="6 7">B856</strain>
    </source>
</reference>
<keyword evidence="4" id="KW-0732">Signal</keyword>
<organism evidence="6 7">
    <name type="scientific">Pseudo-nitzschia multistriata</name>
    <dbReference type="NCBI Taxonomy" id="183589"/>
    <lineage>
        <taxon>Eukaryota</taxon>
        <taxon>Sar</taxon>
        <taxon>Stramenopiles</taxon>
        <taxon>Ochrophyta</taxon>
        <taxon>Bacillariophyta</taxon>
        <taxon>Bacillariophyceae</taxon>
        <taxon>Bacillariophycidae</taxon>
        <taxon>Bacillariales</taxon>
        <taxon>Bacillariaceae</taxon>
        <taxon>Pseudo-nitzschia</taxon>
    </lineage>
</organism>
<dbReference type="InterPro" id="IPR002173">
    <property type="entry name" value="Carboh/pur_kinase_PfkB_CS"/>
</dbReference>
<dbReference type="PANTHER" id="PTHR10584">
    <property type="entry name" value="SUGAR KINASE"/>
    <property type="match status" value="1"/>
</dbReference>
<sequence>MLGWIRALPLSFLVSCSTKTGKYFRLPTSRSYPICFDWRKSQISTGTNAMNINMDDMMSGSAAHCEDGKPLTRTTSWQKDLNSTTAEVTFHVVGDAYVDFFSFLDGEWPESGGDSRLGEPVKCYAGGSSVNTATHLKALIRNFTDEPKPPVVLHTVLNPDDQYGQILMDHAKSHEIPIDNRRREGDASTTGHCIAIVSGGERSFMTHQGVVGNFSADDLDVEEIGSTPTHLHLHIAGYYNIPGFWNGKLKQKLEAVRNMRKRMFPDKNTTISLVTQHDATKEWDGGLSDLFPLLDFVLMNDLEARSIIRCAKGGKRIGYEHEHLEWADYFGGLDRSSKTIITRGEKGSVALQHKRILSKQKPIVMNSIDPTGAGDSFTAGFLFGLWSWKLGRREETTETKPGEREGMDGMNGGDGAWPTEAIEEGMRWGVSLASAAVMIRGASVPPDGSEIQKILEQAKEPEYPVFDNGYSQLSSCY</sequence>
<proteinExistence type="predicted"/>
<dbReference type="PANTHER" id="PTHR10584:SF166">
    <property type="entry name" value="RIBOKINASE"/>
    <property type="match status" value="1"/>
</dbReference>
<keyword evidence="2" id="KW-0418">Kinase</keyword>
<feature type="region of interest" description="Disordered" evidence="3">
    <location>
        <begin position="394"/>
        <end position="416"/>
    </location>
</feature>
<dbReference type="SUPFAM" id="SSF53613">
    <property type="entry name" value="Ribokinase-like"/>
    <property type="match status" value="1"/>
</dbReference>
<dbReference type="Pfam" id="PF00294">
    <property type="entry name" value="PfkB"/>
    <property type="match status" value="1"/>
</dbReference>
<name>A0A448YXH4_9STRA</name>
<feature type="domain" description="Carbohydrate kinase PfkB" evidence="5">
    <location>
        <begin position="92"/>
        <end position="385"/>
    </location>
</feature>
<dbReference type="Gene3D" id="3.40.1190.20">
    <property type="match status" value="1"/>
</dbReference>
<evidence type="ECO:0000313" key="7">
    <source>
        <dbReference type="Proteomes" id="UP000291116"/>
    </source>
</evidence>
<evidence type="ECO:0000256" key="4">
    <source>
        <dbReference type="SAM" id="SignalP"/>
    </source>
</evidence>
<dbReference type="OrthoDB" id="204058at2759"/>